<comment type="cofactor">
    <cofactor evidence="1 6">
        <name>Zn(2+)</name>
        <dbReference type="ChEBI" id="CHEBI:29105"/>
    </cofactor>
</comment>
<keyword evidence="5" id="KW-0560">Oxidoreductase</keyword>
<protein>
    <submittedName>
        <fullName evidence="8">NAD(P)-dependent alcohol dehydrogenase</fullName>
    </submittedName>
</protein>
<evidence type="ECO:0000256" key="1">
    <source>
        <dbReference type="ARBA" id="ARBA00001947"/>
    </source>
</evidence>
<dbReference type="PANTHER" id="PTHR43350:SF21">
    <property type="entry name" value="S-NITROSOMYCOTHIOL REDUCTASE MSCR"/>
    <property type="match status" value="1"/>
</dbReference>
<dbReference type="PROSITE" id="PS00059">
    <property type="entry name" value="ADH_ZINC"/>
    <property type="match status" value="1"/>
</dbReference>
<accession>A0ABV5EHV7</accession>
<dbReference type="PANTHER" id="PTHR43350">
    <property type="entry name" value="NAD-DEPENDENT ALCOHOL DEHYDROGENASE"/>
    <property type="match status" value="1"/>
</dbReference>
<feature type="domain" description="Enoyl reductase (ER)" evidence="7">
    <location>
        <begin position="10"/>
        <end position="366"/>
    </location>
</feature>
<dbReference type="InterPro" id="IPR002328">
    <property type="entry name" value="ADH_Zn_CS"/>
</dbReference>
<dbReference type="InterPro" id="IPR013154">
    <property type="entry name" value="ADH-like_N"/>
</dbReference>
<dbReference type="SMART" id="SM00829">
    <property type="entry name" value="PKS_ER"/>
    <property type="match status" value="1"/>
</dbReference>
<dbReference type="Gene3D" id="3.90.180.10">
    <property type="entry name" value="Medium-chain alcohol dehydrogenases, catalytic domain"/>
    <property type="match status" value="1"/>
</dbReference>
<dbReference type="SUPFAM" id="SSF50129">
    <property type="entry name" value="GroES-like"/>
    <property type="match status" value="1"/>
</dbReference>
<dbReference type="InterPro" id="IPR011032">
    <property type="entry name" value="GroES-like_sf"/>
</dbReference>
<dbReference type="InterPro" id="IPR036291">
    <property type="entry name" value="NAD(P)-bd_dom_sf"/>
</dbReference>
<evidence type="ECO:0000259" key="7">
    <source>
        <dbReference type="SMART" id="SM00829"/>
    </source>
</evidence>
<evidence type="ECO:0000256" key="4">
    <source>
        <dbReference type="ARBA" id="ARBA00022833"/>
    </source>
</evidence>
<comment type="similarity">
    <text evidence="2 6">Belongs to the zinc-containing alcohol dehydrogenase family.</text>
</comment>
<dbReference type="CDD" id="cd08278">
    <property type="entry name" value="benzyl_alcohol_DH"/>
    <property type="match status" value="1"/>
</dbReference>
<organism evidence="8 9">
    <name type="scientific">Streptomyces broussonetiae</name>
    <dbReference type="NCBI Taxonomy" id="2686304"/>
    <lineage>
        <taxon>Bacteria</taxon>
        <taxon>Bacillati</taxon>
        <taxon>Actinomycetota</taxon>
        <taxon>Actinomycetes</taxon>
        <taxon>Kitasatosporales</taxon>
        <taxon>Streptomycetaceae</taxon>
        <taxon>Streptomyces</taxon>
    </lineage>
</organism>
<evidence type="ECO:0000256" key="5">
    <source>
        <dbReference type="ARBA" id="ARBA00023002"/>
    </source>
</evidence>
<dbReference type="Gene3D" id="3.40.50.720">
    <property type="entry name" value="NAD(P)-binding Rossmann-like Domain"/>
    <property type="match status" value="1"/>
</dbReference>
<evidence type="ECO:0000256" key="6">
    <source>
        <dbReference type="RuleBase" id="RU361277"/>
    </source>
</evidence>
<sequence length="374" mass="38557">MRIRAAVAESTTEPLAVQELELDEPRADEILVRMVAAGICQTDAHAWHQRIPSPLPLVLGHEGAGVVERVGPAVTGLEPGDHVVLSFQACGRCDQCLSGHPAYCDQAFAANFSGARLDGSEGVHRTEDAAGEAGKVHGHFFGQSSFATHALTTQRNTVKVDKDVPLELLAPLGCGLQTGAGSVLNSFDVPAGGSLAVFGVGAVGFGALMAARTAGAATIIAVDVNPRRLALAEELGATHTIDATGTDVAAAIRDITGSGVGHVLDTTGRADMLTQAVASLAPMGQVGLVAGAAPDAAVPPAELALGKSVRGIVQGDAVPQLFIPKLVELYRSGRFPVDRLVRFYDFDDINTAFADAARGDVVKPVLRIADTAAE</sequence>
<keyword evidence="3 6" id="KW-0479">Metal-binding</keyword>
<evidence type="ECO:0000313" key="8">
    <source>
        <dbReference type="EMBL" id="MFB8776443.1"/>
    </source>
</evidence>
<dbReference type="EMBL" id="JAYMRP010000031">
    <property type="protein sequence ID" value="MFB8776443.1"/>
    <property type="molecule type" value="Genomic_DNA"/>
</dbReference>
<dbReference type="InterPro" id="IPR020843">
    <property type="entry name" value="ER"/>
</dbReference>
<dbReference type="InterPro" id="IPR013149">
    <property type="entry name" value="ADH-like_C"/>
</dbReference>
<reference evidence="8 9" key="1">
    <citation type="submission" date="2024-01" db="EMBL/GenBank/DDBJ databases">
        <title>Genome mining of biosynthetic gene clusters to explore secondary metabolites of Streptomyces sp.</title>
        <authorList>
            <person name="Baig A."/>
            <person name="Ajitkumar Shintre N."/>
            <person name="Kumar H."/>
            <person name="Anbarasu A."/>
            <person name="Ramaiah S."/>
        </authorList>
    </citation>
    <scope>NUCLEOTIDE SEQUENCE [LARGE SCALE GENOMIC DNA]</scope>
    <source>
        <strain evidence="8 9">A57</strain>
    </source>
</reference>
<dbReference type="RefSeq" id="WP_376734986.1">
    <property type="nucleotide sequence ID" value="NZ_JAYMRP010000031.1"/>
</dbReference>
<dbReference type="Pfam" id="PF00107">
    <property type="entry name" value="ADH_zinc_N"/>
    <property type="match status" value="1"/>
</dbReference>
<name>A0ABV5EHV7_9ACTN</name>
<evidence type="ECO:0000256" key="3">
    <source>
        <dbReference type="ARBA" id="ARBA00022723"/>
    </source>
</evidence>
<evidence type="ECO:0000256" key="2">
    <source>
        <dbReference type="ARBA" id="ARBA00008072"/>
    </source>
</evidence>
<gene>
    <name evidence="8" type="ORF">VSS16_27510</name>
</gene>
<proteinExistence type="inferred from homology"/>
<keyword evidence="9" id="KW-1185">Reference proteome</keyword>
<dbReference type="Proteomes" id="UP001585080">
    <property type="component" value="Unassembled WGS sequence"/>
</dbReference>
<dbReference type="SUPFAM" id="SSF51735">
    <property type="entry name" value="NAD(P)-binding Rossmann-fold domains"/>
    <property type="match status" value="1"/>
</dbReference>
<evidence type="ECO:0000313" key="9">
    <source>
        <dbReference type="Proteomes" id="UP001585080"/>
    </source>
</evidence>
<dbReference type="Pfam" id="PF08240">
    <property type="entry name" value="ADH_N"/>
    <property type="match status" value="1"/>
</dbReference>
<keyword evidence="4 6" id="KW-0862">Zinc</keyword>
<comment type="caution">
    <text evidence="8">The sequence shown here is derived from an EMBL/GenBank/DDBJ whole genome shotgun (WGS) entry which is preliminary data.</text>
</comment>